<dbReference type="Gene3D" id="3.30.200.20">
    <property type="entry name" value="Phosphorylase Kinase, domain 1"/>
    <property type="match status" value="1"/>
</dbReference>
<feature type="binding site" evidence="7">
    <location>
        <begin position="100"/>
        <end position="101"/>
    </location>
    <ligand>
        <name>S-adenosyl-L-methionine</name>
        <dbReference type="ChEBI" id="CHEBI:59789"/>
    </ligand>
</feature>
<dbReference type="PANTHER" id="PTHR10335">
    <property type="entry name" value="RRNA 2-O-METHYLTRANSFERASE FIBRILLARIN"/>
    <property type="match status" value="1"/>
</dbReference>
<feature type="binding site" evidence="7">
    <location>
        <begin position="125"/>
        <end position="126"/>
    </location>
    <ligand>
        <name>S-adenosyl-L-methionine</name>
        <dbReference type="ChEBI" id="CHEBI:59789"/>
    </ligand>
</feature>
<dbReference type="GO" id="GO:0000494">
    <property type="term" value="P:box C/D sno(s)RNA 3'-end processing"/>
    <property type="evidence" value="ECO:0007669"/>
    <property type="project" value="TreeGrafter"/>
</dbReference>
<dbReference type="InterPro" id="IPR020813">
    <property type="entry name" value="Fibrillarin_CS"/>
</dbReference>
<dbReference type="GO" id="GO:0008033">
    <property type="term" value="P:tRNA processing"/>
    <property type="evidence" value="ECO:0007669"/>
    <property type="project" value="UniProtKB-UniRule"/>
</dbReference>
<feature type="binding site" evidence="7">
    <location>
        <begin position="82"/>
        <end position="83"/>
    </location>
    <ligand>
        <name>S-adenosyl-L-methionine</name>
        <dbReference type="ChEBI" id="CHEBI:59789"/>
    </ligand>
</feature>
<evidence type="ECO:0000256" key="1">
    <source>
        <dbReference type="ARBA" id="ARBA00010632"/>
    </source>
</evidence>
<feature type="binding site" evidence="7">
    <location>
        <begin position="145"/>
        <end position="148"/>
    </location>
    <ligand>
        <name>S-adenosyl-L-methionine</name>
        <dbReference type="ChEBI" id="CHEBI:59789"/>
    </ligand>
</feature>
<dbReference type="GO" id="GO:1990259">
    <property type="term" value="F:histone H2AQ104 methyltransferase activity"/>
    <property type="evidence" value="ECO:0007669"/>
    <property type="project" value="TreeGrafter"/>
</dbReference>
<dbReference type="Proteomes" id="UP001206983">
    <property type="component" value="Unassembled WGS sequence"/>
</dbReference>
<dbReference type="Pfam" id="PF01269">
    <property type="entry name" value="Fibrillarin"/>
    <property type="match status" value="1"/>
</dbReference>
<evidence type="ECO:0000313" key="8">
    <source>
        <dbReference type="EMBL" id="MCQ6962493.1"/>
    </source>
</evidence>
<keyword evidence="3 7" id="KW-0489">Methyltransferase</keyword>
<evidence type="ECO:0000256" key="3">
    <source>
        <dbReference type="ARBA" id="ARBA00022603"/>
    </source>
</evidence>
<dbReference type="Gene3D" id="3.40.50.150">
    <property type="entry name" value="Vaccinia Virus protein VP39"/>
    <property type="match status" value="1"/>
</dbReference>
<dbReference type="SMART" id="SM01206">
    <property type="entry name" value="Fibrillarin"/>
    <property type="match status" value="1"/>
</dbReference>
<dbReference type="NCBIfam" id="NF003278">
    <property type="entry name" value="PRK04266.1-4"/>
    <property type="match status" value="1"/>
</dbReference>
<evidence type="ECO:0000256" key="6">
    <source>
        <dbReference type="ARBA" id="ARBA00022884"/>
    </source>
</evidence>
<comment type="function">
    <text evidence="7">Involved in pre-rRNA and tRNA processing. Utilizes the methyl donor S-adenosyl-L-methionine to catalyze the site-specific 2'-hydroxyl methylation of ribose moieties in rRNA and tRNA. Site specificity is provided by a guide RNA that base pairs with the substrate. Methylation occurs at a characteristic distance from the sequence involved in base pairing with the guide RNA.</text>
</comment>
<evidence type="ECO:0000256" key="2">
    <source>
        <dbReference type="ARBA" id="ARBA00022552"/>
    </source>
</evidence>
<protein>
    <recommendedName>
        <fullName evidence="7">Fibrillarin-like rRNA/tRNA 2'-O-methyltransferase</fullName>
        <ecNumber evidence="7">2.1.1.-</ecNumber>
    </recommendedName>
</protein>
<dbReference type="SUPFAM" id="SSF53335">
    <property type="entry name" value="S-adenosyl-L-methionine-dependent methyltransferases"/>
    <property type="match status" value="1"/>
</dbReference>
<dbReference type="InterPro" id="IPR029063">
    <property type="entry name" value="SAM-dependent_MTases_sf"/>
</dbReference>
<dbReference type="GO" id="GO:0008649">
    <property type="term" value="F:rRNA methyltransferase activity"/>
    <property type="evidence" value="ECO:0007669"/>
    <property type="project" value="TreeGrafter"/>
</dbReference>
<evidence type="ECO:0000256" key="4">
    <source>
        <dbReference type="ARBA" id="ARBA00022679"/>
    </source>
</evidence>
<keyword evidence="4 7" id="KW-0808">Transferase</keyword>
<evidence type="ECO:0000313" key="9">
    <source>
        <dbReference type="Proteomes" id="UP001206983"/>
    </source>
</evidence>
<comment type="subunit">
    <text evidence="7">Interacts with nop5. Component of box C/D small ribonucleoprotein (sRNP) particles that contain rpl7ae, FlpA and nop5, plus a guide RNA.</text>
</comment>
<dbReference type="HAMAP" id="MF_00351">
    <property type="entry name" value="RNA_methyltransf_FlpA"/>
    <property type="match status" value="1"/>
</dbReference>
<dbReference type="EC" id="2.1.1.-" evidence="7"/>
<dbReference type="NCBIfam" id="NF003276">
    <property type="entry name" value="PRK04266.1-2"/>
    <property type="match status" value="1"/>
</dbReference>
<dbReference type="PIRSF" id="PIRSF006540">
    <property type="entry name" value="Nop17p"/>
    <property type="match status" value="1"/>
</dbReference>
<comment type="caution">
    <text evidence="8">The sequence shown here is derived from an EMBL/GenBank/DDBJ whole genome shotgun (WGS) entry which is preliminary data.</text>
</comment>
<dbReference type="GO" id="GO:0003723">
    <property type="term" value="F:RNA binding"/>
    <property type="evidence" value="ECO:0007669"/>
    <property type="project" value="UniProtKB-UniRule"/>
</dbReference>
<dbReference type="AlphaFoldDB" id="A0AAE3HAC7"/>
<dbReference type="PRINTS" id="PR00052">
    <property type="entry name" value="FIBRILLARIN"/>
</dbReference>
<evidence type="ECO:0000256" key="5">
    <source>
        <dbReference type="ARBA" id="ARBA00022694"/>
    </source>
</evidence>
<proteinExistence type="inferred from homology"/>
<dbReference type="PANTHER" id="PTHR10335:SF17">
    <property type="entry name" value="FIBRILLARIN"/>
    <property type="match status" value="1"/>
</dbReference>
<dbReference type="EMBL" id="JTEO01000004">
    <property type="protein sequence ID" value="MCQ6962493.1"/>
    <property type="molecule type" value="Genomic_DNA"/>
</dbReference>
<reference evidence="8 9" key="1">
    <citation type="journal article" date="2011" name="Appl. Environ. Microbiol.">
        <title>Methanogenic archaea isolated from Taiwan's Chelungpu fault.</title>
        <authorList>
            <person name="Wu S.Y."/>
            <person name="Lai M.C."/>
        </authorList>
    </citation>
    <scope>NUCLEOTIDE SEQUENCE [LARGE SCALE GENOMIC DNA]</scope>
    <source>
        <strain evidence="8 9">St545Mb</strain>
    </source>
</reference>
<sequence length="233" mass="26540">MPVEELSDGIFNLSIDDRQMLATRNLMPGISVYGERLIVEDDVEYRQWDPSRSKLGAMVLRNFEIPLTYDSTVLYLGAASGTTVSHVSDILRDGLVYAVEFSPRTMRDLLQLCDQRPNIIPILADANKPQSYAHIVEKVDVIFQDVAQPNQAEIAAVNSKYFLEENGHLMLSIKSRSIDTVASPKKIFKDEVRKLESGFDVEFEVLQRKELEPFHEDHLGVLARMFVDHEEKE</sequence>
<gene>
    <name evidence="7" type="primary">flpA</name>
    <name evidence="8" type="ORF">PV02_04840</name>
</gene>
<keyword evidence="6 7" id="KW-0694">RNA-binding</keyword>
<keyword evidence="2 7" id="KW-0698">rRNA processing</keyword>
<comment type="similarity">
    <text evidence="1 7">Belongs to the methyltransferase superfamily. Fibrillarin family.</text>
</comment>
<dbReference type="RefSeq" id="WP_256622270.1">
    <property type="nucleotide sequence ID" value="NZ_JTEO01000004.1"/>
</dbReference>
<evidence type="ECO:0000256" key="7">
    <source>
        <dbReference type="HAMAP-Rule" id="MF_00351"/>
    </source>
</evidence>
<keyword evidence="9" id="KW-1185">Reference proteome</keyword>
<keyword evidence="5 7" id="KW-0819">tRNA processing</keyword>
<name>A0AAE3HAC7_9EURY</name>
<accession>A0AAE3HAC7</accession>
<dbReference type="InterPro" id="IPR000692">
    <property type="entry name" value="Fibrillarin"/>
</dbReference>
<dbReference type="PROSITE" id="PS00566">
    <property type="entry name" value="FIBRILLARIN"/>
    <property type="match status" value="1"/>
</dbReference>
<organism evidence="8 9">
    <name type="scientific">Methanolobus chelungpuianus</name>
    <dbReference type="NCBI Taxonomy" id="502115"/>
    <lineage>
        <taxon>Archaea</taxon>
        <taxon>Methanobacteriati</taxon>
        <taxon>Methanobacteriota</taxon>
        <taxon>Stenosarchaea group</taxon>
        <taxon>Methanomicrobia</taxon>
        <taxon>Methanosarcinales</taxon>
        <taxon>Methanosarcinaceae</taxon>
        <taxon>Methanolobus</taxon>
    </lineage>
</organism>